<evidence type="ECO:0000256" key="2">
    <source>
        <dbReference type="SAM" id="Phobius"/>
    </source>
</evidence>
<dbReference type="Pfam" id="PF00350">
    <property type="entry name" value="Dynamin_N"/>
    <property type="match status" value="1"/>
</dbReference>
<protein>
    <recommendedName>
        <fullName evidence="3">Dynamin N-terminal domain-containing protein</fullName>
    </recommendedName>
</protein>
<keyword evidence="2" id="KW-0812">Transmembrane</keyword>
<dbReference type="OrthoDB" id="8927528at2759"/>
<dbReference type="InterPro" id="IPR045063">
    <property type="entry name" value="Dynamin_N"/>
</dbReference>
<keyword evidence="5" id="KW-1185">Reference proteome</keyword>
<dbReference type="SUPFAM" id="SSF52540">
    <property type="entry name" value="P-loop containing nucleoside triphosphate hydrolases"/>
    <property type="match status" value="1"/>
</dbReference>
<dbReference type="InterPro" id="IPR027417">
    <property type="entry name" value="P-loop_NTPase"/>
</dbReference>
<dbReference type="Proteomes" id="UP000507470">
    <property type="component" value="Unassembled WGS sequence"/>
</dbReference>
<organism evidence="4 5">
    <name type="scientific">Mytilus coruscus</name>
    <name type="common">Sea mussel</name>
    <dbReference type="NCBI Taxonomy" id="42192"/>
    <lineage>
        <taxon>Eukaryota</taxon>
        <taxon>Metazoa</taxon>
        <taxon>Spiralia</taxon>
        <taxon>Lophotrochozoa</taxon>
        <taxon>Mollusca</taxon>
        <taxon>Bivalvia</taxon>
        <taxon>Autobranchia</taxon>
        <taxon>Pteriomorphia</taxon>
        <taxon>Mytilida</taxon>
        <taxon>Mytiloidea</taxon>
        <taxon>Mytilidae</taxon>
        <taxon>Mytilinae</taxon>
        <taxon>Mytilus</taxon>
    </lineage>
</organism>
<reference evidence="4 5" key="1">
    <citation type="submission" date="2020-06" db="EMBL/GenBank/DDBJ databases">
        <authorList>
            <person name="Li R."/>
            <person name="Bekaert M."/>
        </authorList>
    </citation>
    <scope>NUCLEOTIDE SEQUENCE [LARGE SCALE GENOMIC DNA]</scope>
    <source>
        <strain evidence="5">wild</strain>
    </source>
</reference>
<evidence type="ECO:0000256" key="1">
    <source>
        <dbReference type="SAM" id="Coils"/>
    </source>
</evidence>
<feature type="coiled-coil region" evidence="1">
    <location>
        <begin position="407"/>
        <end position="434"/>
    </location>
</feature>
<dbReference type="PANTHER" id="PTHR26392">
    <property type="entry name" value="MITOGEN-ACTIVATED PROTEIN KINASE KINASE KINASE 7-RELATED"/>
    <property type="match status" value="1"/>
</dbReference>
<keyword evidence="2" id="KW-0472">Membrane</keyword>
<feature type="transmembrane region" description="Helical" evidence="2">
    <location>
        <begin position="539"/>
        <end position="572"/>
    </location>
</feature>
<sequence>MEKNKLTRRVKDTENDVKNMAISESDCEGRESLTEKNADTWRVPTRSTTKTSPDEQIKRLRIMFESVEDMLNSPEYDKDLQDELSAACPNYMTVFLTSKRDLLRNDCGIVVTGETSAGKTTLINQLVKKKVFVTSNLAATGTITRIRDSEKMAVKCYTKDETLKKEEEVQDVKKLRSVIKGLTDISKIPEDLKDIYYVDVYLPVAISKGNVVIVDTPGIGENEKLDNILMDFLPHAVSFVFIVNAKNAGGIHEDRLSKILKTIMDNRENMPCFDPREVMFLTNQWDIIDNDDPLSDDDEDDEIEEDDQQTQTWKLIQSKLSKGWGWFNVENVFRISLKQVEKGVSNFFTDEYRRFETLLKETIHKNENKRVEFYYRFLKDFIRNAERGTLARLKLLERSEDEQQRIMDQNNAKIRDLELKCKQSKKELEIYKTEITSQLAEKLYAYLYSSHGREEILNPPGETKIWDVSYRSVGQEVQSRLQSGINRWCDGQEVKSIIEDADTKIRLSVNDIESKLLEIEIEMTGLDPRVEGSRVILGLGLSLGLLFLPFSIVLTFVFAVVFAPLYIAWGWVIGSAGVRKKADEIYDECLGKISKLELQESFENSFGVEYGKVIIRIFEESVPKVIESLLITNKKLLVEHKAIKQKSESFMRLKGKIQKIQTATENFERDFERLHCL</sequence>
<dbReference type="AlphaFoldDB" id="A0A6J8A160"/>
<gene>
    <name evidence="4" type="ORF">MCOR_1956</name>
</gene>
<dbReference type="EMBL" id="CACVKT020000415">
    <property type="protein sequence ID" value="CAC5358904.1"/>
    <property type="molecule type" value="Genomic_DNA"/>
</dbReference>
<keyword evidence="2" id="KW-1133">Transmembrane helix</keyword>
<dbReference type="PANTHER" id="PTHR26392:SF92">
    <property type="entry name" value="PROTEIN KINASE DOMAIN-CONTAINING PROTEIN"/>
    <property type="match status" value="1"/>
</dbReference>
<name>A0A6J8A160_MYTCO</name>
<dbReference type="Gene3D" id="3.40.50.300">
    <property type="entry name" value="P-loop containing nucleotide triphosphate hydrolases"/>
    <property type="match status" value="1"/>
</dbReference>
<proteinExistence type="predicted"/>
<accession>A0A6J8A160</accession>
<feature type="domain" description="Dynamin N-terminal" evidence="3">
    <location>
        <begin position="109"/>
        <end position="248"/>
    </location>
</feature>
<evidence type="ECO:0000259" key="3">
    <source>
        <dbReference type="Pfam" id="PF00350"/>
    </source>
</evidence>
<evidence type="ECO:0000313" key="5">
    <source>
        <dbReference type="Proteomes" id="UP000507470"/>
    </source>
</evidence>
<evidence type="ECO:0000313" key="4">
    <source>
        <dbReference type="EMBL" id="CAC5358904.1"/>
    </source>
</evidence>
<keyword evidence="1" id="KW-0175">Coiled coil</keyword>